<feature type="transmembrane region" description="Helical" evidence="5">
    <location>
        <begin position="71"/>
        <end position="90"/>
    </location>
</feature>
<feature type="transmembrane region" description="Helical" evidence="5">
    <location>
        <begin position="102"/>
        <end position="124"/>
    </location>
</feature>
<keyword evidence="7" id="KW-1185">Reference proteome</keyword>
<keyword evidence="2 5" id="KW-0812">Transmembrane</keyword>
<dbReference type="Proteomes" id="UP000184226">
    <property type="component" value="Unassembled WGS sequence"/>
</dbReference>
<dbReference type="STRING" id="658167.SAMN04488135_11371"/>
<proteinExistence type="predicted"/>
<dbReference type="GO" id="GO:0016020">
    <property type="term" value="C:membrane"/>
    <property type="evidence" value="ECO:0007669"/>
    <property type="project" value="UniProtKB-SubCell"/>
</dbReference>
<accession>A0A1M5Z9Y7</accession>
<evidence type="ECO:0000256" key="3">
    <source>
        <dbReference type="ARBA" id="ARBA00022989"/>
    </source>
</evidence>
<dbReference type="AlphaFoldDB" id="A0A1M5Z9Y7"/>
<feature type="transmembrane region" description="Helical" evidence="5">
    <location>
        <begin position="41"/>
        <end position="59"/>
    </location>
</feature>
<dbReference type="OrthoDB" id="9811701at2"/>
<evidence type="ECO:0000256" key="4">
    <source>
        <dbReference type="ARBA" id="ARBA00023136"/>
    </source>
</evidence>
<feature type="transmembrane region" description="Helical" evidence="5">
    <location>
        <begin position="6"/>
        <end position="29"/>
    </location>
</feature>
<reference evidence="6 7" key="1">
    <citation type="submission" date="2016-11" db="EMBL/GenBank/DDBJ databases">
        <authorList>
            <person name="Jaros S."/>
            <person name="Januszkiewicz K."/>
            <person name="Wedrychowicz H."/>
        </authorList>
    </citation>
    <scope>NUCLEOTIDE SEQUENCE [LARGE SCALE GENOMIC DNA]</scope>
    <source>
        <strain evidence="6 7">CGMCC 1.10190</strain>
    </source>
</reference>
<dbReference type="Pfam" id="PF04172">
    <property type="entry name" value="LrgB"/>
    <property type="match status" value="1"/>
</dbReference>
<dbReference type="RefSeq" id="WP_073106838.1">
    <property type="nucleotide sequence ID" value="NZ_FQXE01000013.1"/>
</dbReference>
<evidence type="ECO:0000256" key="2">
    <source>
        <dbReference type="ARBA" id="ARBA00022692"/>
    </source>
</evidence>
<feature type="transmembrane region" description="Helical" evidence="5">
    <location>
        <begin position="157"/>
        <end position="177"/>
    </location>
</feature>
<organism evidence="6 7">
    <name type="scientific">Pollutimonas bauzanensis</name>
    <dbReference type="NCBI Taxonomy" id="658167"/>
    <lineage>
        <taxon>Bacteria</taxon>
        <taxon>Pseudomonadati</taxon>
        <taxon>Pseudomonadota</taxon>
        <taxon>Betaproteobacteria</taxon>
        <taxon>Burkholderiales</taxon>
        <taxon>Alcaligenaceae</taxon>
        <taxon>Pollutimonas</taxon>
    </lineage>
</organism>
<dbReference type="PANTHER" id="PTHR30249:SF0">
    <property type="entry name" value="PLASTIDAL GLYCOLATE_GLYCERATE TRANSLOCATOR 1, CHLOROPLASTIC"/>
    <property type="match status" value="1"/>
</dbReference>
<keyword evidence="3 5" id="KW-1133">Transmembrane helix</keyword>
<evidence type="ECO:0000313" key="7">
    <source>
        <dbReference type="Proteomes" id="UP000184226"/>
    </source>
</evidence>
<evidence type="ECO:0000256" key="1">
    <source>
        <dbReference type="ARBA" id="ARBA00004141"/>
    </source>
</evidence>
<evidence type="ECO:0000313" key="6">
    <source>
        <dbReference type="EMBL" id="SHI21030.1"/>
    </source>
</evidence>
<evidence type="ECO:0000256" key="5">
    <source>
        <dbReference type="SAM" id="Phobius"/>
    </source>
</evidence>
<dbReference type="InterPro" id="IPR007300">
    <property type="entry name" value="CidB/LrgB"/>
</dbReference>
<keyword evidence="4 5" id="KW-0472">Membrane</keyword>
<protein>
    <submittedName>
        <fullName evidence="6">TIGR00659 family protein</fullName>
    </submittedName>
</protein>
<sequence>MTGALAVWAYLADSSLFWLGFTLLAYLAAATVYQRSGGNPLLLPVLTAVIVIVGMLYATGTPYPVYAERTWFLKFLIGPATVALAVPLYGQLARLKRVFWPVFAALLAGSATAILSAIGIARIMGASLQTQLSLAPKSATMPIAMEVAGLSGGSPSLTTIAVAVTGIAGAIMAGWLLRLLRVNDPEVEGFALGLSAHAIGTARAFQANETVGAFAALGMGLNGIATAVLVPLILAMLGLI</sequence>
<comment type="subcellular location">
    <subcellularLocation>
        <location evidence="1">Membrane</location>
        <topology evidence="1">Multi-pass membrane protein</topology>
    </subcellularLocation>
</comment>
<dbReference type="EMBL" id="FQXE01000013">
    <property type="protein sequence ID" value="SHI21030.1"/>
    <property type="molecule type" value="Genomic_DNA"/>
</dbReference>
<gene>
    <name evidence="6" type="ORF">SAMN04488135_11371</name>
</gene>
<feature type="transmembrane region" description="Helical" evidence="5">
    <location>
        <begin position="213"/>
        <end position="239"/>
    </location>
</feature>
<dbReference type="PANTHER" id="PTHR30249">
    <property type="entry name" value="PUTATIVE SEROTONIN TRANSPORTER"/>
    <property type="match status" value="1"/>
</dbReference>
<name>A0A1M5Z9Y7_9BURK</name>